<dbReference type="EMBL" id="CAWUFR010000715">
    <property type="protein sequence ID" value="CAK6980639.1"/>
    <property type="molecule type" value="Genomic_DNA"/>
</dbReference>
<feature type="chain" id="PRO_5043359662" description="T-cell surface glycoprotein CD3 epsilon chain" evidence="6">
    <location>
        <begin position="25"/>
        <end position="184"/>
    </location>
</feature>
<dbReference type="PANTHER" id="PTHR10570:SF9">
    <property type="entry name" value="T-CELL SURFACE GLYCOPROTEIN CD3 EPSILON CHAIN"/>
    <property type="match status" value="1"/>
</dbReference>
<comment type="caution">
    <text evidence="7">The sequence shown here is derived from an EMBL/GenBank/DDBJ whole genome shotgun (WGS) entry which is preliminary data.</text>
</comment>
<evidence type="ECO:0000256" key="6">
    <source>
        <dbReference type="SAM" id="SignalP"/>
    </source>
</evidence>
<evidence type="ECO:0000256" key="1">
    <source>
        <dbReference type="ARBA" id="ARBA00004251"/>
    </source>
</evidence>
<feature type="compositionally biased region" description="Polar residues" evidence="4">
    <location>
        <begin position="159"/>
        <end position="171"/>
    </location>
</feature>
<gene>
    <name evidence="7" type="ORF">FSCOSCO3_A037929</name>
</gene>
<proteinExistence type="predicted"/>
<dbReference type="GO" id="GO:0009897">
    <property type="term" value="C:external side of plasma membrane"/>
    <property type="evidence" value="ECO:0007669"/>
    <property type="project" value="TreeGrafter"/>
</dbReference>
<keyword evidence="3 6" id="KW-0732">Signal</keyword>
<feature type="transmembrane region" description="Helical" evidence="5">
    <location>
        <begin position="111"/>
        <end position="132"/>
    </location>
</feature>
<keyword evidence="5" id="KW-0812">Transmembrane</keyword>
<evidence type="ECO:0000313" key="8">
    <source>
        <dbReference type="Proteomes" id="UP001314229"/>
    </source>
</evidence>
<evidence type="ECO:0000256" key="2">
    <source>
        <dbReference type="ARBA" id="ARBA00022475"/>
    </source>
</evidence>
<protein>
    <recommendedName>
        <fullName evidence="9">T-cell surface glycoprotein CD3 epsilon chain</fullName>
    </recommendedName>
</protein>
<dbReference type="GO" id="GO:0007166">
    <property type="term" value="P:cell surface receptor signaling pathway"/>
    <property type="evidence" value="ECO:0007669"/>
    <property type="project" value="TreeGrafter"/>
</dbReference>
<dbReference type="GO" id="GO:0004888">
    <property type="term" value="F:transmembrane signaling receptor activity"/>
    <property type="evidence" value="ECO:0007669"/>
    <property type="project" value="TreeGrafter"/>
</dbReference>
<evidence type="ECO:0000313" key="7">
    <source>
        <dbReference type="EMBL" id="CAK6980639.1"/>
    </source>
</evidence>
<dbReference type="PANTHER" id="PTHR10570">
    <property type="entry name" value="T-CELL SURFACE GLYCOPROTEIN CD3 GAMMA CHAIN / DELTA CHAIN"/>
    <property type="match status" value="1"/>
</dbReference>
<keyword evidence="8" id="KW-1185">Reference proteome</keyword>
<dbReference type="GO" id="GO:0045059">
    <property type="term" value="P:positive thymic T cell selection"/>
    <property type="evidence" value="ECO:0007669"/>
    <property type="project" value="TreeGrafter"/>
</dbReference>
<dbReference type="AlphaFoldDB" id="A0AAV1QB29"/>
<evidence type="ECO:0000256" key="3">
    <source>
        <dbReference type="ARBA" id="ARBA00022729"/>
    </source>
</evidence>
<dbReference type="Pfam" id="PF16681">
    <property type="entry name" value="Ig_5"/>
    <property type="match status" value="1"/>
</dbReference>
<dbReference type="Proteomes" id="UP001314229">
    <property type="component" value="Unassembled WGS sequence"/>
</dbReference>
<evidence type="ECO:0000256" key="5">
    <source>
        <dbReference type="SAM" id="Phobius"/>
    </source>
</evidence>
<keyword evidence="2" id="KW-1003">Cell membrane</keyword>
<comment type="subcellular location">
    <subcellularLocation>
        <location evidence="1">Cell membrane</location>
        <topology evidence="1">Single-pass type I membrane protein</topology>
    </subcellularLocation>
</comment>
<feature type="region of interest" description="Disordered" evidence="4">
    <location>
        <begin position="140"/>
        <end position="184"/>
    </location>
</feature>
<evidence type="ECO:0008006" key="9">
    <source>
        <dbReference type="Google" id="ProtNLM"/>
    </source>
</evidence>
<dbReference type="InterPro" id="IPR015484">
    <property type="entry name" value="CD3_esu/gsu/dsu"/>
</dbReference>
<name>A0AAV1QB29_SCOSC</name>
<dbReference type="InterPro" id="IPR013783">
    <property type="entry name" value="Ig-like_fold"/>
</dbReference>
<reference evidence="7 8" key="1">
    <citation type="submission" date="2024-01" db="EMBL/GenBank/DDBJ databases">
        <authorList>
            <person name="Alioto T."/>
            <person name="Alioto T."/>
            <person name="Gomez Garrido J."/>
        </authorList>
    </citation>
    <scope>NUCLEOTIDE SEQUENCE [LARGE SCALE GENOMIC DNA]</scope>
</reference>
<dbReference type="Gene3D" id="2.60.40.10">
    <property type="entry name" value="Immunoglobulins"/>
    <property type="match status" value="1"/>
</dbReference>
<accession>A0AAV1QB29</accession>
<sequence>MKMNNMGAQAVLAVLLLTIGTVEAGKGEGGVSFWRSEFKMTCPSDEPLKWFRDGKEVTDHGSNETYTLSYDGKTKGFYYCQYGEGTVKHKYYFYVQGKVCKNCFELDANLLVVAIVADLIFTVFVMMTIYWCTKKNMPPAPVPHSSKATPRSGGRGPNVSASEYETLNQQTRGHDTYSHLNRTG</sequence>
<evidence type="ECO:0000256" key="4">
    <source>
        <dbReference type="SAM" id="MobiDB-lite"/>
    </source>
</evidence>
<dbReference type="GO" id="GO:0042105">
    <property type="term" value="C:alpha-beta T cell receptor complex"/>
    <property type="evidence" value="ECO:0007669"/>
    <property type="project" value="TreeGrafter"/>
</dbReference>
<feature type="signal peptide" evidence="6">
    <location>
        <begin position="1"/>
        <end position="24"/>
    </location>
</feature>
<keyword evidence="5" id="KW-1133">Transmembrane helix</keyword>
<keyword evidence="5" id="KW-0472">Membrane</keyword>
<organism evidence="7 8">
    <name type="scientific">Scomber scombrus</name>
    <name type="common">Atlantic mackerel</name>
    <name type="synonym">Scomber vernalis</name>
    <dbReference type="NCBI Taxonomy" id="13677"/>
    <lineage>
        <taxon>Eukaryota</taxon>
        <taxon>Metazoa</taxon>
        <taxon>Chordata</taxon>
        <taxon>Craniata</taxon>
        <taxon>Vertebrata</taxon>
        <taxon>Euteleostomi</taxon>
        <taxon>Actinopterygii</taxon>
        <taxon>Neopterygii</taxon>
        <taxon>Teleostei</taxon>
        <taxon>Neoteleostei</taxon>
        <taxon>Acanthomorphata</taxon>
        <taxon>Pelagiaria</taxon>
        <taxon>Scombriformes</taxon>
        <taxon>Scombridae</taxon>
        <taxon>Scomber</taxon>
    </lineage>
</organism>